<dbReference type="InterPro" id="IPR034660">
    <property type="entry name" value="DinB/YfiT-like"/>
</dbReference>
<dbReference type="Pfam" id="PF11716">
    <property type="entry name" value="MDMPI_N"/>
    <property type="match status" value="1"/>
</dbReference>
<dbReference type="EMBL" id="FQZK01000001">
    <property type="protein sequence ID" value="SHI58666.1"/>
    <property type="molecule type" value="Genomic_DNA"/>
</dbReference>
<name>A0A1M6CCE5_9ACTN</name>
<dbReference type="Gene3D" id="1.20.120.450">
    <property type="entry name" value="dinb family like domain"/>
    <property type="match status" value="1"/>
</dbReference>
<keyword evidence="3" id="KW-1185">Reference proteome</keyword>
<sequence length="222" mass="23910">MDSARIYSEAQERLLALAEGLGPAALDTTVPACPDWTVHRTYAHLAGLCADVVAGTVTPPASDEVTARQVAEREGRGIAEVCDEWRAAAPALLDLLRTQTRLRYRLPAIDVWTHDNDIRGALGLEPVTEHADTLLDFALSGLARAWPEQATGPVVTATDTGRSWTLGAQGGPHWRGTSFELYRALMGRRTADQIAAMDWTGDPGPYLTALSLMPAAREPLSV</sequence>
<dbReference type="STRING" id="758803.SAMN05421803_101660"/>
<dbReference type="AlphaFoldDB" id="A0A1M6CCE5"/>
<feature type="domain" description="Mycothiol-dependent maleylpyruvate isomerase metal-binding" evidence="1">
    <location>
        <begin position="9"/>
        <end position="99"/>
    </location>
</feature>
<dbReference type="GO" id="GO:0046872">
    <property type="term" value="F:metal ion binding"/>
    <property type="evidence" value="ECO:0007669"/>
    <property type="project" value="InterPro"/>
</dbReference>
<evidence type="ECO:0000313" key="3">
    <source>
        <dbReference type="Proteomes" id="UP000184452"/>
    </source>
</evidence>
<dbReference type="OrthoDB" id="154293at2"/>
<gene>
    <name evidence="2" type="ORF">SAMN05421803_101660</name>
</gene>
<reference evidence="2 3" key="1">
    <citation type="submission" date="2016-11" db="EMBL/GenBank/DDBJ databases">
        <authorList>
            <person name="Jaros S."/>
            <person name="Januszkiewicz K."/>
            <person name="Wedrychowicz H."/>
        </authorList>
    </citation>
    <scope>NUCLEOTIDE SEQUENCE [LARGE SCALE GENOMIC DNA]</scope>
    <source>
        <strain evidence="2 3">CGMCC 4.5723</strain>
    </source>
</reference>
<dbReference type="InterPro" id="IPR024344">
    <property type="entry name" value="MDMPI_metal-binding"/>
</dbReference>
<dbReference type="NCBIfam" id="TIGR03083">
    <property type="entry name" value="maleylpyruvate isomerase family mycothiol-dependent enzyme"/>
    <property type="match status" value="1"/>
</dbReference>
<protein>
    <submittedName>
        <fullName evidence="2">TIGR03083 family protein</fullName>
    </submittedName>
</protein>
<accession>A0A1M6CCE5</accession>
<organism evidence="2 3">
    <name type="scientific">Nocardiopsis flavescens</name>
    <dbReference type="NCBI Taxonomy" id="758803"/>
    <lineage>
        <taxon>Bacteria</taxon>
        <taxon>Bacillati</taxon>
        <taxon>Actinomycetota</taxon>
        <taxon>Actinomycetes</taxon>
        <taxon>Streptosporangiales</taxon>
        <taxon>Nocardiopsidaceae</taxon>
        <taxon>Nocardiopsis</taxon>
    </lineage>
</organism>
<evidence type="ECO:0000259" key="1">
    <source>
        <dbReference type="Pfam" id="PF11716"/>
    </source>
</evidence>
<dbReference type="Proteomes" id="UP000184452">
    <property type="component" value="Unassembled WGS sequence"/>
</dbReference>
<dbReference type="RefSeq" id="WP_073374679.1">
    <property type="nucleotide sequence ID" value="NZ_FQZK01000001.1"/>
</dbReference>
<dbReference type="SUPFAM" id="SSF109854">
    <property type="entry name" value="DinB/YfiT-like putative metalloenzymes"/>
    <property type="match status" value="1"/>
</dbReference>
<proteinExistence type="predicted"/>
<dbReference type="InterPro" id="IPR017517">
    <property type="entry name" value="Maleyloyr_isom"/>
</dbReference>
<evidence type="ECO:0000313" key="2">
    <source>
        <dbReference type="EMBL" id="SHI58666.1"/>
    </source>
</evidence>